<evidence type="ECO:0000313" key="2">
    <source>
        <dbReference type="EMBL" id="CAB5218335.1"/>
    </source>
</evidence>
<accession>A0A6J7WNV8</accession>
<protein>
    <submittedName>
        <fullName evidence="2">Uncharacterized protein</fullName>
    </submittedName>
</protein>
<organism evidence="2">
    <name type="scientific">uncultured Caudovirales phage</name>
    <dbReference type="NCBI Taxonomy" id="2100421"/>
    <lineage>
        <taxon>Viruses</taxon>
        <taxon>Duplodnaviria</taxon>
        <taxon>Heunggongvirae</taxon>
        <taxon>Uroviricota</taxon>
        <taxon>Caudoviricetes</taxon>
        <taxon>Peduoviridae</taxon>
        <taxon>Maltschvirus</taxon>
        <taxon>Maltschvirus maltsch</taxon>
    </lineage>
</organism>
<name>A0A6J7WNV8_9CAUD</name>
<proteinExistence type="predicted"/>
<sequence length="112" mass="12437">MADQEIKSKVQELVEKGRSYSEIKAVAGTDSWVCVLAGQIKARANDVPRALEGGDYHTHNWGRLHTIEESTLQVGDVVQIQGKPYEVIANKSTMGNAHVPSHTWFVAMKVYE</sequence>
<reference evidence="2" key="1">
    <citation type="submission" date="2020-05" db="EMBL/GenBank/DDBJ databases">
        <authorList>
            <person name="Chiriac C."/>
            <person name="Salcher M."/>
            <person name="Ghai R."/>
            <person name="Kavagutti S V."/>
        </authorList>
    </citation>
    <scope>NUCLEOTIDE SEQUENCE</scope>
</reference>
<gene>
    <name evidence="1" type="ORF">UFOVP107_47</name>
    <name evidence="2" type="ORF">UFOVP214_4</name>
</gene>
<dbReference type="EMBL" id="LR796224">
    <property type="protein sequence ID" value="CAB4128611.1"/>
    <property type="molecule type" value="Genomic_DNA"/>
</dbReference>
<dbReference type="EMBL" id="LR798264">
    <property type="protein sequence ID" value="CAB5218335.1"/>
    <property type="molecule type" value="Genomic_DNA"/>
</dbReference>
<evidence type="ECO:0000313" key="1">
    <source>
        <dbReference type="EMBL" id="CAB4128611.1"/>
    </source>
</evidence>